<proteinExistence type="predicted"/>
<evidence type="ECO:0000313" key="4">
    <source>
        <dbReference type="EMBL" id="KAK3175385.1"/>
    </source>
</evidence>
<dbReference type="InterPro" id="IPR032675">
    <property type="entry name" value="LRR_dom_sf"/>
</dbReference>
<feature type="region of interest" description="Disordered" evidence="3">
    <location>
        <begin position="459"/>
        <end position="490"/>
    </location>
</feature>
<dbReference type="InterPro" id="IPR003591">
    <property type="entry name" value="Leu-rich_rpt_typical-subtyp"/>
</dbReference>
<dbReference type="InterPro" id="IPR001611">
    <property type="entry name" value="Leu-rich_rpt"/>
</dbReference>
<dbReference type="SUPFAM" id="SSF52058">
    <property type="entry name" value="L domain-like"/>
    <property type="match status" value="2"/>
</dbReference>
<evidence type="ECO:0000256" key="1">
    <source>
        <dbReference type="ARBA" id="ARBA00022614"/>
    </source>
</evidence>
<evidence type="ECO:0008006" key="6">
    <source>
        <dbReference type="Google" id="ProtNLM"/>
    </source>
</evidence>
<keyword evidence="1" id="KW-0433">Leucine-rich repeat</keyword>
<protein>
    <recommendedName>
        <fullName evidence="6">Septation initiation network scaffold protein cdc11</fullName>
    </recommendedName>
</protein>
<organism evidence="4 5">
    <name type="scientific">Dipteronia sinensis</name>
    <dbReference type="NCBI Taxonomy" id="43782"/>
    <lineage>
        <taxon>Eukaryota</taxon>
        <taxon>Viridiplantae</taxon>
        <taxon>Streptophyta</taxon>
        <taxon>Embryophyta</taxon>
        <taxon>Tracheophyta</taxon>
        <taxon>Spermatophyta</taxon>
        <taxon>Magnoliopsida</taxon>
        <taxon>eudicotyledons</taxon>
        <taxon>Gunneridae</taxon>
        <taxon>Pentapetalae</taxon>
        <taxon>rosids</taxon>
        <taxon>malvids</taxon>
        <taxon>Sapindales</taxon>
        <taxon>Sapindaceae</taxon>
        <taxon>Hippocastanoideae</taxon>
        <taxon>Acereae</taxon>
        <taxon>Dipteronia</taxon>
    </lineage>
</organism>
<feature type="compositionally biased region" description="Basic and acidic residues" evidence="3">
    <location>
        <begin position="752"/>
        <end position="783"/>
    </location>
</feature>
<feature type="region of interest" description="Disordered" evidence="3">
    <location>
        <begin position="375"/>
        <end position="444"/>
    </location>
</feature>
<comment type="caution">
    <text evidence="4">The sequence shown here is derived from an EMBL/GenBank/DDBJ whole genome shotgun (WGS) entry which is preliminary data.</text>
</comment>
<feature type="compositionally biased region" description="Polar residues" evidence="3">
    <location>
        <begin position="839"/>
        <end position="865"/>
    </location>
</feature>
<feature type="region of interest" description="Disordered" evidence="3">
    <location>
        <begin position="833"/>
        <end position="876"/>
    </location>
</feature>
<feature type="region of interest" description="Disordered" evidence="3">
    <location>
        <begin position="738"/>
        <end position="799"/>
    </location>
</feature>
<feature type="compositionally biased region" description="Low complexity" evidence="3">
    <location>
        <begin position="866"/>
        <end position="876"/>
    </location>
</feature>
<feature type="compositionally biased region" description="Polar residues" evidence="3">
    <location>
        <begin position="18"/>
        <end position="40"/>
    </location>
</feature>
<feature type="compositionally biased region" description="Basic and acidic residues" evidence="3">
    <location>
        <begin position="76"/>
        <end position="97"/>
    </location>
</feature>
<evidence type="ECO:0000256" key="2">
    <source>
        <dbReference type="ARBA" id="ARBA00022737"/>
    </source>
</evidence>
<dbReference type="PANTHER" id="PTHR47566:SF1">
    <property type="entry name" value="PROTEIN NUD1"/>
    <property type="match status" value="1"/>
</dbReference>
<evidence type="ECO:0000313" key="5">
    <source>
        <dbReference type="Proteomes" id="UP001281410"/>
    </source>
</evidence>
<feature type="compositionally biased region" description="Low complexity" evidence="3">
    <location>
        <begin position="638"/>
        <end position="653"/>
    </location>
</feature>
<dbReference type="SMART" id="SM00365">
    <property type="entry name" value="LRR_SD22"/>
    <property type="match status" value="6"/>
</dbReference>
<accession>A0AAE0DMI6</accession>
<dbReference type="GO" id="GO:0035591">
    <property type="term" value="F:signaling adaptor activity"/>
    <property type="evidence" value="ECO:0007669"/>
    <property type="project" value="TreeGrafter"/>
</dbReference>
<gene>
    <name evidence="4" type="ORF">Dsin_033177</name>
</gene>
<feature type="region of interest" description="Disordered" evidence="3">
    <location>
        <begin position="228"/>
        <end position="250"/>
    </location>
</feature>
<dbReference type="PANTHER" id="PTHR47566">
    <property type="match status" value="1"/>
</dbReference>
<keyword evidence="5" id="KW-1185">Reference proteome</keyword>
<dbReference type="Pfam" id="PF13855">
    <property type="entry name" value="LRR_8"/>
    <property type="match status" value="1"/>
</dbReference>
<feature type="compositionally biased region" description="Polar residues" evidence="3">
    <location>
        <begin position="115"/>
        <end position="127"/>
    </location>
</feature>
<reference evidence="4" key="1">
    <citation type="journal article" date="2023" name="Plant J.">
        <title>Genome sequences and population genomics provide insights into the demographic history, inbreeding, and mutation load of two 'living fossil' tree species of Dipteronia.</title>
        <authorList>
            <person name="Feng Y."/>
            <person name="Comes H.P."/>
            <person name="Chen J."/>
            <person name="Zhu S."/>
            <person name="Lu R."/>
            <person name="Zhang X."/>
            <person name="Li P."/>
            <person name="Qiu J."/>
            <person name="Olsen K.M."/>
            <person name="Qiu Y."/>
        </authorList>
    </citation>
    <scope>NUCLEOTIDE SEQUENCE</scope>
    <source>
        <strain evidence="4">NBL</strain>
    </source>
</reference>
<feature type="region of interest" description="Disordered" evidence="3">
    <location>
        <begin position="999"/>
        <end position="1021"/>
    </location>
</feature>
<dbReference type="Proteomes" id="UP001281410">
    <property type="component" value="Unassembled WGS sequence"/>
</dbReference>
<dbReference type="SMART" id="SM00369">
    <property type="entry name" value="LRR_TYP"/>
    <property type="match status" value="6"/>
</dbReference>
<dbReference type="EMBL" id="JANJYJ010000500">
    <property type="protein sequence ID" value="KAK3175385.1"/>
    <property type="molecule type" value="Genomic_DNA"/>
</dbReference>
<dbReference type="InterPro" id="IPR052574">
    <property type="entry name" value="CDIRP"/>
</dbReference>
<feature type="region of interest" description="Disordered" evidence="3">
    <location>
        <begin position="1097"/>
        <end position="1147"/>
    </location>
</feature>
<feature type="compositionally biased region" description="Polar residues" evidence="3">
    <location>
        <begin position="1105"/>
        <end position="1116"/>
    </location>
</feature>
<dbReference type="Gene3D" id="3.80.10.10">
    <property type="entry name" value="Ribonuclease Inhibitor"/>
    <property type="match status" value="2"/>
</dbReference>
<sequence length="1734" mass="193637">MRKESNGSRYLKPRSSRGIAQSNNIPILSERSASSLNLPGTHSPEESLKRMPSSFLPRRTSSNFSSSQQSVQHHSIRADKSRETPEWKRRLQEKEDIASDGFDLFSPSRLEGMFSQPTQPTQVQDNEPSLLVQDTKPWSSLKVSSVAAPAERFQSFRTSRSRAPPMEPLPEMNEDDYGDKDEEEEEDSQNRSMSAISSDLVRDGSMRGLVRRRVSDLERVEPEVKMDNIDLRTNSDNQKDSRWRTLSGQQELRNEDISPVTISTKNSISAKALRESFELNPTLLREKLLEATSDEVKRPSSRSSDGDVSYCGKGFMDHDAFYNDPLQDITSHSLPEDLSMGTQDFITAGGYINSRRGPRSNEASFLKKRLSSVNEMSDLDNEPPKPNNFRSSPPPYRADSSHPVEECDENETSMSSYQDDSVIHHETGPPMLASAGSPLKLFGNRDTYTNNKLLRVLSQYEQDGSDQSKLSEESFQVSEQLPPPESEFRMSQFGKGELDTFNFEKEVTRPPLSEAVDSEGVDKIFQSFADLTVDDEGTIPGARPQVEEISGDCTDEPSAKRIPSSPAKERSPKRRRTLLRDEIAVNGIALEVKVDHVQEGSSLAGKKRKDSRSSNEGAQADPVVLASRSILQPKFGSRRFSSQSQARSISQDSTIKRNGVPAELTEALAAELASFAQGVAEGQRDSRKPSLATKDYMEEANKVMEFIRARGKPKSYLPDIQEPVDTSELDVDKILDLEVEDESTVEPFSRPPSRDGPVKAREDHRIAKHDPRVASHLQKFKDSDDPEMLGSTSAAGTLHLMDNKMMDETGHLEDMGEQQSSPPNIRILNKVTPDRVEGSSASERSQRDTLQSSESSTKGTFATDASNSSGNKGIISSGKVAIPDNIGTMTFDHEKQIWIKQQLLDMQRERVQSMKTSSEVHDDATCDNDPFEDIPDLSIDELQEAAMRKVPIPSSRPSTCETVQRACPDHEITTAEQQRESHKQVVESEDFSQISDVVNEHTDGRPNFHKSESVSREETWKHEERLHQGVPSQAPMPPGTPNMKPRVVTIAFSSPVASEIPQRILDISEPTSDDENFLPPEDSEDDIEYLQTSEHKLQAQHLASAKTQRPNSVRLRSQQHRSMRQDGRPVSRIDECDEEAEQDEGMSLVRLREPQNETPRPLSQAAPLKPISAYKGTSILCLTPLSEFTMHQTDKVNHPEESFVQERAHPKALLQAHGTLALSVDTIVKAITDAVPDEPFWEQLRRLSLADSRLQSVHGLRDYCSDLEALDVSHNQVVQLDGLPSSIRNLNISHNKVNDFTSWVHMQNLQYVDVSCNKLGSLDGFSSLVHLRQLRACDNNIRDIEGVMDLDGLISLDLQGNELEQIDFEGVDMPLLEVLNLSSNKLTSVRNLHCLPKLRKLDLSGNCLRELYTANMLTSLKVLKTSRNELESFDLTKFPALVELDLDDNSISQIEGLATALTLRKLSLRNQSNSPGIINVILTTANECSEISLSSNVLLQGQLHLPRFPQYNLHRLELAACGMRLLPSAFGDFFPNCRHLNLNYNAVSELSPLLGSVKLEKLLVAGNRVKRLRRTCLALSRLPQLRCVDMRNNPLTVGFYAPEQTENAESGSYILPGKSPGQDLRWLQVLDETTSLKRRMVELLLGQGCPALTELDGLHFDREHIKKQDTVWDGLTSQGVFMKTIEAPQPLDKAQSAIEMPVDNTLEQDQLPIDIDDYEPSVLGTTGGKSIRSA</sequence>
<feature type="region of interest" description="Disordered" evidence="3">
    <location>
        <begin position="1"/>
        <end position="204"/>
    </location>
</feature>
<keyword evidence="2" id="KW-0677">Repeat</keyword>
<feature type="compositionally biased region" description="Low complexity" evidence="3">
    <location>
        <begin position="61"/>
        <end position="73"/>
    </location>
</feature>
<feature type="compositionally biased region" description="Acidic residues" evidence="3">
    <location>
        <begin position="1135"/>
        <end position="1144"/>
    </location>
</feature>
<name>A0AAE0DMI6_9ROSI</name>
<feature type="compositionally biased region" description="Acidic residues" evidence="3">
    <location>
        <begin position="172"/>
        <end position="187"/>
    </location>
</feature>
<feature type="region of interest" description="Disordered" evidence="3">
    <location>
        <begin position="599"/>
        <end position="657"/>
    </location>
</feature>
<dbReference type="GO" id="GO:0031028">
    <property type="term" value="P:septation initiation signaling"/>
    <property type="evidence" value="ECO:0007669"/>
    <property type="project" value="TreeGrafter"/>
</dbReference>
<feature type="compositionally biased region" description="Basic and acidic residues" evidence="3">
    <location>
        <begin position="1123"/>
        <end position="1134"/>
    </location>
</feature>
<evidence type="ECO:0000256" key="3">
    <source>
        <dbReference type="SAM" id="MobiDB-lite"/>
    </source>
</evidence>
<feature type="compositionally biased region" description="Polar residues" evidence="3">
    <location>
        <begin position="459"/>
        <end position="479"/>
    </location>
</feature>
<feature type="region of interest" description="Disordered" evidence="3">
    <location>
        <begin position="534"/>
        <end position="577"/>
    </location>
</feature>
<dbReference type="GO" id="GO:1902412">
    <property type="term" value="P:regulation of mitotic cytokinesis"/>
    <property type="evidence" value="ECO:0007669"/>
    <property type="project" value="TreeGrafter"/>
</dbReference>
<dbReference type="PROSITE" id="PS51450">
    <property type="entry name" value="LRR"/>
    <property type="match status" value="5"/>
</dbReference>